<dbReference type="GO" id="GO:0005525">
    <property type="term" value="F:GTP binding"/>
    <property type="evidence" value="ECO:0007669"/>
    <property type="project" value="InterPro"/>
</dbReference>
<feature type="compositionally biased region" description="Low complexity" evidence="3">
    <location>
        <begin position="833"/>
        <end position="848"/>
    </location>
</feature>
<dbReference type="GO" id="GO:0008017">
    <property type="term" value="F:microtubule binding"/>
    <property type="evidence" value="ECO:0007669"/>
    <property type="project" value="TreeGrafter"/>
</dbReference>
<dbReference type="FunFam" id="3.40.50.300:FF:001425">
    <property type="entry name" value="Dynamin GTPase, putative"/>
    <property type="match status" value="1"/>
</dbReference>
<dbReference type="InterPro" id="IPR030381">
    <property type="entry name" value="G_DYNAMIN_dom"/>
</dbReference>
<dbReference type="GO" id="GO:0016020">
    <property type="term" value="C:membrane"/>
    <property type="evidence" value="ECO:0007669"/>
    <property type="project" value="TreeGrafter"/>
</dbReference>
<dbReference type="PROSITE" id="PS51388">
    <property type="entry name" value="GED"/>
    <property type="match status" value="1"/>
</dbReference>
<feature type="compositionally biased region" description="Polar residues" evidence="3">
    <location>
        <begin position="734"/>
        <end position="750"/>
    </location>
</feature>
<dbReference type="EMBL" id="LHQQ01000173">
    <property type="protein sequence ID" value="KOS40198.1"/>
    <property type="molecule type" value="Genomic_DNA"/>
</dbReference>
<protein>
    <recommendedName>
        <fullName evidence="8">GED domain-containing protein</fullName>
    </recommendedName>
</protein>
<dbReference type="GO" id="GO:0016559">
    <property type="term" value="P:peroxisome fission"/>
    <property type="evidence" value="ECO:0007669"/>
    <property type="project" value="TreeGrafter"/>
</dbReference>
<feature type="domain" description="GED" evidence="4">
    <location>
        <begin position="619"/>
        <end position="710"/>
    </location>
</feature>
<dbReference type="PANTHER" id="PTHR11566">
    <property type="entry name" value="DYNAMIN"/>
    <property type="match status" value="1"/>
</dbReference>
<dbReference type="Pfam" id="PF01031">
    <property type="entry name" value="Dynamin_M"/>
    <property type="match status" value="1"/>
</dbReference>
<dbReference type="PROSITE" id="PS51718">
    <property type="entry name" value="G_DYNAMIN_2"/>
    <property type="match status" value="1"/>
</dbReference>
<dbReference type="GO" id="GO:0003924">
    <property type="term" value="F:GTPase activity"/>
    <property type="evidence" value="ECO:0007669"/>
    <property type="project" value="InterPro"/>
</dbReference>
<keyword evidence="2" id="KW-0342">GTP-binding</keyword>
<feature type="region of interest" description="Disordered" evidence="3">
    <location>
        <begin position="101"/>
        <end position="124"/>
    </location>
</feature>
<dbReference type="InterPro" id="IPR022812">
    <property type="entry name" value="Dynamin"/>
</dbReference>
<feature type="compositionally biased region" description="Low complexity" evidence="3">
    <location>
        <begin position="801"/>
        <end position="818"/>
    </location>
</feature>
<dbReference type="Proteomes" id="UP000037696">
    <property type="component" value="Unassembled WGS sequence"/>
</dbReference>
<evidence type="ECO:0000256" key="3">
    <source>
        <dbReference type="SAM" id="MobiDB-lite"/>
    </source>
</evidence>
<proteinExistence type="predicted"/>
<dbReference type="STRING" id="229535.A0A0M8NWE8"/>
<evidence type="ECO:0000259" key="4">
    <source>
        <dbReference type="PROSITE" id="PS51388"/>
    </source>
</evidence>
<dbReference type="Gene3D" id="1.10.10.2360">
    <property type="match status" value="1"/>
</dbReference>
<comment type="caution">
    <text evidence="6">The sequence shown here is derived from an EMBL/GenBank/DDBJ whole genome shotgun (WGS) entry which is preliminary data.</text>
</comment>
<organism evidence="6 7">
    <name type="scientific">Penicillium nordicum</name>
    <dbReference type="NCBI Taxonomy" id="229535"/>
    <lineage>
        <taxon>Eukaryota</taxon>
        <taxon>Fungi</taxon>
        <taxon>Dikarya</taxon>
        <taxon>Ascomycota</taxon>
        <taxon>Pezizomycotina</taxon>
        <taxon>Eurotiomycetes</taxon>
        <taxon>Eurotiomycetidae</taxon>
        <taxon>Eurotiales</taxon>
        <taxon>Aspergillaceae</taxon>
        <taxon>Penicillium</taxon>
    </lineage>
</organism>
<keyword evidence="7" id="KW-1185">Reference proteome</keyword>
<feature type="domain" description="Dynamin-type G" evidence="5">
    <location>
        <begin position="45"/>
        <end position="329"/>
    </location>
</feature>
<dbReference type="GO" id="GO:0005874">
    <property type="term" value="C:microtubule"/>
    <property type="evidence" value="ECO:0007669"/>
    <property type="project" value="TreeGrafter"/>
</dbReference>
<evidence type="ECO:0000313" key="6">
    <source>
        <dbReference type="EMBL" id="KOS40198.1"/>
    </source>
</evidence>
<dbReference type="GO" id="GO:0005739">
    <property type="term" value="C:mitochondrion"/>
    <property type="evidence" value="ECO:0007669"/>
    <property type="project" value="TreeGrafter"/>
</dbReference>
<keyword evidence="1" id="KW-0547">Nucleotide-binding</keyword>
<dbReference type="PRINTS" id="PR00195">
    <property type="entry name" value="DYNAMIN"/>
</dbReference>
<dbReference type="GO" id="GO:0006897">
    <property type="term" value="P:endocytosis"/>
    <property type="evidence" value="ECO:0007669"/>
    <property type="project" value="TreeGrafter"/>
</dbReference>
<evidence type="ECO:0008006" key="8">
    <source>
        <dbReference type="Google" id="ProtNLM"/>
    </source>
</evidence>
<reference evidence="6 7" key="1">
    <citation type="submission" date="2015-08" db="EMBL/GenBank/DDBJ databases">
        <title>Genome sequencing of Penicillium nordicum.</title>
        <authorList>
            <person name="Nguyen H.D."/>
            <person name="Seifert K.A."/>
        </authorList>
    </citation>
    <scope>NUCLEOTIDE SEQUENCE [LARGE SCALE GENOMIC DNA]</scope>
    <source>
        <strain evidence="6 7">DAOMC 185683</strain>
    </source>
</reference>
<accession>A0A0M8NWE8</accession>
<evidence type="ECO:0000256" key="2">
    <source>
        <dbReference type="ARBA" id="ARBA00023134"/>
    </source>
</evidence>
<sequence length="955" mass="105544">MSDQDIKITMGGSTEVDTALHQLQTEQGPLLDKIDDLRTIGVGGLVGLPQLIVCGNQSSGKSSVLEAVSRVRFPMKSNVCTRFPTEVILRRHPAPRFKVSIEPGLSRTGKGERQKIEASSPAEVTNGNQLESLIEKAKECMGITGDGFSDDILKVEISGPDKPELTLVDLPGLYTSHSTSQDEQGIDIVHRITERYMENKRSIILAVVSAKNDYHNQRVLNMAEKFDGSRERTIGIITQPDILEAHSDEEAAWLQILKNEKVPLKLGWHALRNRSFETRKASDDERDRKEKEFFAKGNWGSIPAEYVGIDNFRRRLSSILMKHIQRNLPGLIVDIQEKVLDRQSRLSKLGPPRGTLQQQKGFLLNISSNFERITAQALDGMYTDDFFGGLDNETGPLDQDLRRLRAVIRELNEYFADAMNTIGCGQLIGQSNSEMSPASENPYTHIRTPNLRRRSDIEHEVSIQARQNRGIELPGSANQLLVGKLFREQSKPWEEIAREHLTKSWESVRDFISLLLQYLANDHTYNLLLGTILDPELEKMKDHLLAKLDELTAYNKRGHPLPLGKSFLTKIQKARSDRQIDRLEQALKLGSHSEDESTTIERLRQANSQLESTSNQFAAADIVDQMQAYYDTAIITFIDNVATLGIENCLLGPLSSILTSQTVNNMEDKQVQDIATESSSVVDERERLTRELEKLQAGSRTLSRFNIRKVTTKPAVVNSTTRAKSPRKAINPRAASSASTSQPTHTSSGPNLFAPGPFGTLSPMTGSTNKSTGTTRSPFGNLEDSPPVTGGTQGLSPEPRGNLFSNSSGFFSGSGSLFQTGATPSPSASSLFGPTTAPSTGAASSGSSNKPRSQPSLFGSKAERTVPFAHLSNSPRRQFFKEEIEANSTTQNRYLSISLSPESSNQSHEEIRLKDYATLEKLQTVPLRGGNNETSANSPLGSEPKAFRKGHRRDI</sequence>
<dbReference type="SUPFAM" id="SSF52540">
    <property type="entry name" value="P-loop containing nucleoside triphosphate hydrolases"/>
    <property type="match status" value="1"/>
</dbReference>
<feature type="compositionally biased region" description="Polar residues" evidence="3">
    <location>
        <begin position="931"/>
        <end position="940"/>
    </location>
</feature>
<dbReference type="GO" id="GO:0048312">
    <property type="term" value="P:intracellular distribution of mitochondria"/>
    <property type="evidence" value="ECO:0007669"/>
    <property type="project" value="TreeGrafter"/>
</dbReference>
<dbReference type="InterPro" id="IPR045063">
    <property type="entry name" value="Dynamin_N"/>
</dbReference>
<dbReference type="AlphaFoldDB" id="A0A0M8NWE8"/>
<dbReference type="CDD" id="cd08771">
    <property type="entry name" value="DLP_1"/>
    <property type="match status" value="1"/>
</dbReference>
<dbReference type="GO" id="GO:0000266">
    <property type="term" value="P:mitochondrial fission"/>
    <property type="evidence" value="ECO:0007669"/>
    <property type="project" value="TreeGrafter"/>
</dbReference>
<feature type="region of interest" description="Disordered" evidence="3">
    <location>
        <begin position="715"/>
        <end position="874"/>
    </location>
</feature>
<dbReference type="PANTHER" id="PTHR11566:SF149">
    <property type="entry name" value="GTPASE, PUTATIVE (AFU_ORTHOLOGUE AFUA_6G11890)-RELATED"/>
    <property type="match status" value="1"/>
</dbReference>
<name>A0A0M8NWE8_9EURO</name>
<dbReference type="InterPro" id="IPR001401">
    <property type="entry name" value="Dynamin_GTPase"/>
</dbReference>
<feature type="compositionally biased region" description="Polar residues" evidence="3">
    <location>
        <begin position="819"/>
        <end position="832"/>
    </location>
</feature>
<evidence type="ECO:0000259" key="5">
    <source>
        <dbReference type="PROSITE" id="PS51718"/>
    </source>
</evidence>
<dbReference type="InterPro" id="IPR020850">
    <property type="entry name" value="GED_dom"/>
</dbReference>
<feature type="compositionally biased region" description="Polar residues" evidence="3">
    <location>
        <begin position="762"/>
        <end position="778"/>
    </location>
</feature>
<gene>
    <name evidence="6" type="ORF">ACN38_g8951</name>
</gene>
<dbReference type="InterPro" id="IPR000375">
    <property type="entry name" value="Dynamin_stalk"/>
</dbReference>
<dbReference type="SMART" id="SM00053">
    <property type="entry name" value="DYNc"/>
    <property type="match status" value="1"/>
</dbReference>
<dbReference type="OrthoDB" id="415706at2759"/>
<dbReference type="InterPro" id="IPR027417">
    <property type="entry name" value="P-loop_NTPase"/>
</dbReference>
<dbReference type="Gene3D" id="3.40.50.300">
    <property type="entry name" value="P-loop containing nucleotide triphosphate hydrolases"/>
    <property type="match status" value="1"/>
</dbReference>
<evidence type="ECO:0000256" key="1">
    <source>
        <dbReference type="ARBA" id="ARBA00022741"/>
    </source>
</evidence>
<feature type="region of interest" description="Disordered" evidence="3">
    <location>
        <begin position="923"/>
        <end position="955"/>
    </location>
</feature>
<dbReference type="Pfam" id="PF00350">
    <property type="entry name" value="Dynamin_N"/>
    <property type="match status" value="1"/>
</dbReference>
<evidence type="ECO:0000313" key="7">
    <source>
        <dbReference type="Proteomes" id="UP000037696"/>
    </source>
</evidence>